<reference evidence="1 2" key="1">
    <citation type="submission" date="2019-09" db="EMBL/GenBank/DDBJ databases">
        <title>In-depth cultivation of the pig gut microbiome towards novel bacterial diversity and tailored functional studies.</title>
        <authorList>
            <person name="Wylensek D."/>
            <person name="Hitch T.C.A."/>
            <person name="Clavel T."/>
        </authorList>
    </citation>
    <scope>NUCLEOTIDE SEQUENCE [LARGE SCALE GENOMIC DNA]</scope>
    <source>
        <strain evidence="1 2">PG-178-WT-4</strain>
    </source>
</reference>
<evidence type="ECO:0000313" key="2">
    <source>
        <dbReference type="Proteomes" id="UP000477488"/>
    </source>
</evidence>
<dbReference type="RefSeq" id="WP_154511824.1">
    <property type="nucleotide sequence ID" value="NZ_VUMH01000010.1"/>
</dbReference>
<gene>
    <name evidence="1" type="ORF">FYJ44_10405</name>
</gene>
<dbReference type="AlphaFoldDB" id="A0A6L5XMD6"/>
<keyword evidence="2" id="KW-1185">Reference proteome</keyword>
<organism evidence="1 2">
    <name type="scientific">Desulfovibrio porci</name>
    <dbReference type="NCBI Taxonomy" id="2605782"/>
    <lineage>
        <taxon>Bacteria</taxon>
        <taxon>Pseudomonadati</taxon>
        <taxon>Thermodesulfobacteriota</taxon>
        <taxon>Desulfovibrionia</taxon>
        <taxon>Desulfovibrionales</taxon>
        <taxon>Desulfovibrionaceae</taxon>
        <taxon>Desulfovibrio</taxon>
    </lineage>
</organism>
<dbReference type="Proteomes" id="UP000477488">
    <property type="component" value="Unassembled WGS sequence"/>
</dbReference>
<dbReference type="EMBL" id="VUMH01000010">
    <property type="protein sequence ID" value="MSS28434.1"/>
    <property type="molecule type" value="Genomic_DNA"/>
</dbReference>
<proteinExistence type="predicted"/>
<accession>A0A6L5XMD6</accession>
<protein>
    <submittedName>
        <fullName evidence="1">Uncharacterized protein</fullName>
    </submittedName>
</protein>
<evidence type="ECO:0000313" key="1">
    <source>
        <dbReference type="EMBL" id="MSS28434.1"/>
    </source>
</evidence>
<name>A0A6L5XMD6_9BACT</name>
<sequence length="88" mass="9770">MCDVKRCGVDSSGKHGFRRNGFGEQRSVSKAIHFEFLQGIAHGRNLAEHLYFRSAALDPVSGRNLSPARVKRFRDGWEEGLVAAAIAR</sequence>
<comment type="caution">
    <text evidence="1">The sequence shown here is derived from an EMBL/GenBank/DDBJ whole genome shotgun (WGS) entry which is preliminary data.</text>
</comment>